<dbReference type="InterPro" id="IPR005135">
    <property type="entry name" value="Endo/exonuclease/phosphatase"/>
</dbReference>
<name>A0AAW1GV47_SAPOF</name>
<dbReference type="GO" id="GO:0003824">
    <property type="term" value="F:catalytic activity"/>
    <property type="evidence" value="ECO:0007669"/>
    <property type="project" value="InterPro"/>
</dbReference>
<sequence length="433" mass="48377">MKICAWNVRGCNNPLKLKEVSDFFRSNRFDVLGVLETRIRGNNAGRIISSTFRGLAVFCNYEVHSNGRIWLVWNPRNVSVIPLFSHAQCIHCRITHFGTNSSCFSTFVYASNDPATRLSLWNALCSLRPVQEWIVLGDFNVIRDVSERISNVLPNLDDLLDFNACIMDCGLVDLNSCGCEYTWTNNQDGLARVWSKLDRALVNGSWLVYFLSSNVNFLPPGISDHSPALVTSSAMYKLLAKLKNVRNALRIFHKENTSGLHTRLAQAKAALDDSCLSLQASPTCYSLLQSHKKALDTYLKLKSAELSMLYQKAKAEKILQHDSNTRVFYARIKERQHSQTIGEIRDHQGILRTGPAQVIEGFLSYYQHLLGGSTAVHNLDSSIICSGTCLNSNDWPELIKQVSNEEIHFALSSIDPNSSPGADGFSSGFFISS</sequence>
<proteinExistence type="predicted"/>
<keyword evidence="3" id="KW-1185">Reference proteome</keyword>
<feature type="domain" description="Endonuclease/exonuclease/phosphatase" evidence="1">
    <location>
        <begin position="5"/>
        <end position="225"/>
    </location>
</feature>
<dbReference type="PANTHER" id="PTHR33710">
    <property type="entry name" value="BNAC02G09200D PROTEIN"/>
    <property type="match status" value="1"/>
</dbReference>
<dbReference type="Pfam" id="PF03372">
    <property type="entry name" value="Exo_endo_phos"/>
    <property type="match status" value="1"/>
</dbReference>
<protein>
    <recommendedName>
        <fullName evidence="1">Endonuclease/exonuclease/phosphatase domain-containing protein</fullName>
    </recommendedName>
</protein>
<dbReference type="InterPro" id="IPR036691">
    <property type="entry name" value="Endo/exonu/phosph_ase_sf"/>
</dbReference>
<reference evidence="2" key="1">
    <citation type="submission" date="2024-03" db="EMBL/GenBank/DDBJ databases">
        <title>WGS assembly of Saponaria officinalis var. Norfolk2.</title>
        <authorList>
            <person name="Jenkins J."/>
            <person name="Shu S."/>
            <person name="Grimwood J."/>
            <person name="Barry K."/>
            <person name="Goodstein D."/>
            <person name="Schmutz J."/>
            <person name="Leebens-Mack J."/>
            <person name="Osbourn A."/>
        </authorList>
    </citation>
    <scope>NUCLEOTIDE SEQUENCE [LARGE SCALE GENOMIC DNA]</scope>
    <source>
        <strain evidence="2">JIC</strain>
    </source>
</reference>
<comment type="caution">
    <text evidence="2">The sequence shown here is derived from an EMBL/GenBank/DDBJ whole genome shotgun (WGS) entry which is preliminary data.</text>
</comment>
<organism evidence="2 3">
    <name type="scientific">Saponaria officinalis</name>
    <name type="common">Common soapwort</name>
    <name type="synonym">Lychnis saponaria</name>
    <dbReference type="NCBI Taxonomy" id="3572"/>
    <lineage>
        <taxon>Eukaryota</taxon>
        <taxon>Viridiplantae</taxon>
        <taxon>Streptophyta</taxon>
        <taxon>Embryophyta</taxon>
        <taxon>Tracheophyta</taxon>
        <taxon>Spermatophyta</taxon>
        <taxon>Magnoliopsida</taxon>
        <taxon>eudicotyledons</taxon>
        <taxon>Gunneridae</taxon>
        <taxon>Pentapetalae</taxon>
        <taxon>Caryophyllales</taxon>
        <taxon>Caryophyllaceae</taxon>
        <taxon>Caryophylleae</taxon>
        <taxon>Saponaria</taxon>
    </lineage>
</organism>
<dbReference type="EMBL" id="JBDFQZ010000013">
    <property type="protein sequence ID" value="KAK9668744.1"/>
    <property type="molecule type" value="Genomic_DNA"/>
</dbReference>
<dbReference type="Gene3D" id="3.60.10.10">
    <property type="entry name" value="Endonuclease/exonuclease/phosphatase"/>
    <property type="match status" value="1"/>
</dbReference>
<dbReference type="PANTHER" id="PTHR33710:SF64">
    <property type="entry name" value="ENDONUCLEASE_EXONUCLEASE_PHOSPHATASE DOMAIN-CONTAINING PROTEIN"/>
    <property type="match status" value="1"/>
</dbReference>
<evidence type="ECO:0000313" key="3">
    <source>
        <dbReference type="Proteomes" id="UP001443914"/>
    </source>
</evidence>
<dbReference type="AlphaFoldDB" id="A0AAW1GV47"/>
<dbReference type="SUPFAM" id="SSF56219">
    <property type="entry name" value="DNase I-like"/>
    <property type="match status" value="1"/>
</dbReference>
<evidence type="ECO:0000259" key="1">
    <source>
        <dbReference type="Pfam" id="PF03372"/>
    </source>
</evidence>
<evidence type="ECO:0000313" key="2">
    <source>
        <dbReference type="EMBL" id="KAK9668744.1"/>
    </source>
</evidence>
<dbReference type="Proteomes" id="UP001443914">
    <property type="component" value="Unassembled WGS sequence"/>
</dbReference>
<gene>
    <name evidence="2" type="ORF">RND81_13G083200</name>
</gene>
<accession>A0AAW1GV47</accession>